<evidence type="ECO:0000313" key="9">
    <source>
        <dbReference type="EMBL" id="VDM01111.1"/>
    </source>
</evidence>
<reference evidence="11" key="1">
    <citation type="submission" date="2016-06" db="UniProtKB">
        <authorList>
            <consortium name="WormBaseParasite"/>
        </authorList>
    </citation>
    <scope>IDENTIFICATION</scope>
</reference>
<dbReference type="PANTHER" id="PTHR42752">
    <property type="entry name" value="IMIDAZOLONEPROPIONASE"/>
    <property type="match status" value="1"/>
</dbReference>
<feature type="domain" description="Amidohydrolase-related" evidence="8">
    <location>
        <begin position="38"/>
        <end position="151"/>
    </location>
</feature>
<dbReference type="PANTHER" id="PTHR42752:SF1">
    <property type="entry name" value="IMIDAZOLONEPROPIONASE-RELATED"/>
    <property type="match status" value="1"/>
</dbReference>
<organism evidence="11">
    <name type="scientific">Schistocephalus solidus</name>
    <name type="common">Tapeworm</name>
    <dbReference type="NCBI Taxonomy" id="70667"/>
    <lineage>
        <taxon>Eukaryota</taxon>
        <taxon>Metazoa</taxon>
        <taxon>Spiralia</taxon>
        <taxon>Lophotrochozoa</taxon>
        <taxon>Platyhelminthes</taxon>
        <taxon>Cestoda</taxon>
        <taxon>Eucestoda</taxon>
        <taxon>Diphyllobothriidea</taxon>
        <taxon>Diphyllobothriidae</taxon>
        <taxon>Schistocephalus</taxon>
    </lineage>
</organism>
<comment type="similarity">
    <text evidence="4">Belongs to the metallo-dependent hydrolases superfamily. HutI family.</text>
</comment>
<dbReference type="EMBL" id="UYSU01039251">
    <property type="protein sequence ID" value="VDM01111.1"/>
    <property type="molecule type" value="Genomic_DNA"/>
</dbReference>
<dbReference type="STRING" id="70667.A0A183TE27"/>
<dbReference type="GO" id="GO:0050480">
    <property type="term" value="F:imidazolonepropionase activity"/>
    <property type="evidence" value="ECO:0007669"/>
    <property type="project" value="UniProtKB-EC"/>
</dbReference>
<comment type="pathway">
    <text evidence="3">Amino-acid degradation; L-histidine degradation into L-glutamate; N-formimidoyl-L-glutamate from L-histidine: step 3/3.</text>
</comment>
<dbReference type="SUPFAM" id="SSF51556">
    <property type="entry name" value="Metallo-dependent hydrolases"/>
    <property type="match status" value="1"/>
</dbReference>
<evidence type="ECO:0000313" key="11">
    <source>
        <dbReference type="WBParaSite" id="SSLN_0001528301-mRNA-1"/>
    </source>
</evidence>
<dbReference type="GO" id="GO:0019556">
    <property type="term" value="P:L-histidine catabolic process to glutamate and formamide"/>
    <property type="evidence" value="ECO:0007669"/>
    <property type="project" value="UniProtKB-UniPathway"/>
</dbReference>
<sequence length="161" mass="17414">LAASPKARAVSHLDNITPAGVAALTKSQTAAIILPITSLLRRRSPPAVSIAQAGVPIVLGTNFNSSQYCSSMPLVMYLACATLGLMLDQALMAVTLNAAYSLTLSHKVGAITEGRQGDFVVINTRRWEHIILRVGETEDLIEYVIKKGNIVYCKQKRFISF</sequence>
<dbReference type="InterPro" id="IPR005920">
    <property type="entry name" value="HutI"/>
</dbReference>
<dbReference type="GO" id="GO:0019557">
    <property type="term" value="P:L-histidine catabolic process to glutamate and formate"/>
    <property type="evidence" value="ECO:0007669"/>
    <property type="project" value="UniProtKB-UniPathway"/>
</dbReference>
<keyword evidence="7" id="KW-0378">Hydrolase</keyword>
<keyword evidence="10" id="KW-1185">Reference proteome</keyword>
<proteinExistence type="inferred from homology"/>
<evidence type="ECO:0000256" key="4">
    <source>
        <dbReference type="ARBA" id="ARBA00008002"/>
    </source>
</evidence>
<keyword evidence="6" id="KW-0479">Metal-binding</keyword>
<evidence type="ECO:0000259" key="8">
    <source>
        <dbReference type="Pfam" id="PF01979"/>
    </source>
</evidence>
<evidence type="ECO:0000256" key="3">
    <source>
        <dbReference type="ARBA" id="ARBA00004758"/>
    </source>
</evidence>
<dbReference type="AlphaFoldDB" id="A0A183TE27"/>
<dbReference type="Pfam" id="PF01979">
    <property type="entry name" value="Amidohydro_1"/>
    <property type="match status" value="1"/>
</dbReference>
<accession>A0A183TE27</accession>
<dbReference type="GO" id="GO:0046872">
    <property type="term" value="F:metal ion binding"/>
    <property type="evidence" value="ECO:0007669"/>
    <property type="project" value="UniProtKB-KW"/>
</dbReference>
<reference evidence="9 10" key="2">
    <citation type="submission" date="2018-11" db="EMBL/GenBank/DDBJ databases">
        <authorList>
            <consortium name="Pathogen Informatics"/>
        </authorList>
    </citation>
    <scope>NUCLEOTIDE SEQUENCE [LARGE SCALE GENOMIC DNA]</scope>
    <source>
        <strain evidence="9 10">NST_G2</strain>
    </source>
</reference>
<evidence type="ECO:0000256" key="7">
    <source>
        <dbReference type="ARBA" id="ARBA00022801"/>
    </source>
</evidence>
<evidence type="ECO:0000256" key="2">
    <source>
        <dbReference type="ARBA" id="ARBA00001965"/>
    </source>
</evidence>
<protein>
    <recommendedName>
        <fullName evidence="5">Probable imidazolonepropionase</fullName>
    </recommendedName>
</protein>
<evidence type="ECO:0000256" key="1">
    <source>
        <dbReference type="ARBA" id="ARBA00000853"/>
    </source>
</evidence>
<dbReference type="InterPro" id="IPR006680">
    <property type="entry name" value="Amidohydro-rel"/>
</dbReference>
<dbReference type="OrthoDB" id="194468at2759"/>
<evidence type="ECO:0000256" key="6">
    <source>
        <dbReference type="ARBA" id="ARBA00022723"/>
    </source>
</evidence>
<dbReference type="Proteomes" id="UP000275846">
    <property type="component" value="Unassembled WGS sequence"/>
</dbReference>
<dbReference type="WBParaSite" id="SSLN_0001528301-mRNA-1">
    <property type="protein sequence ID" value="SSLN_0001528301-mRNA-1"/>
    <property type="gene ID" value="SSLN_0001528301"/>
</dbReference>
<dbReference type="Gene3D" id="3.20.20.140">
    <property type="entry name" value="Metal-dependent hydrolases"/>
    <property type="match status" value="1"/>
</dbReference>
<dbReference type="UniPathway" id="UPA00379">
    <property type="reaction ID" value="UER00551"/>
</dbReference>
<evidence type="ECO:0000256" key="5">
    <source>
        <dbReference type="ARBA" id="ARBA00013406"/>
    </source>
</evidence>
<comment type="catalytic activity">
    <reaction evidence="1">
        <text>4-imidazolone-5-propanoate + H2O = N-formimidoyl-L-glutamate</text>
        <dbReference type="Rhea" id="RHEA:23660"/>
        <dbReference type="ChEBI" id="CHEBI:15377"/>
        <dbReference type="ChEBI" id="CHEBI:58928"/>
        <dbReference type="ChEBI" id="CHEBI:77893"/>
        <dbReference type="EC" id="3.5.2.7"/>
    </reaction>
</comment>
<dbReference type="GO" id="GO:0005737">
    <property type="term" value="C:cytoplasm"/>
    <property type="evidence" value="ECO:0007669"/>
    <property type="project" value="InterPro"/>
</dbReference>
<evidence type="ECO:0000313" key="10">
    <source>
        <dbReference type="Proteomes" id="UP000275846"/>
    </source>
</evidence>
<comment type="cofactor">
    <cofactor evidence="2">
        <name>Fe(3+)</name>
        <dbReference type="ChEBI" id="CHEBI:29034"/>
    </cofactor>
</comment>
<gene>
    <name evidence="9" type="ORF">SSLN_LOCUS14725</name>
</gene>
<name>A0A183TE27_SCHSO</name>
<dbReference type="InterPro" id="IPR032466">
    <property type="entry name" value="Metal_Hydrolase"/>
</dbReference>